<dbReference type="OrthoDB" id="6013at2759"/>
<feature type="region of interest" description="Disordered" evidence="1">
    <location>
        <begin position="226"/>
        <end position="254"/>
    </location>
</feature>
<feature type="region of interest" description="Disordered" evidence="1">
    <location>
        <begin position="773"/>
        <end position="805"/>
    </location>
</feature>
<dbReference type="RefSeq" id="XP_029220756.1">
    <property type="nucleotide sequence ID" value="XM_029363390.1"/>
</dbReference>
<name>A0A2A9MLZ9_BESBE</name>
<feature type="compositionally biased region" description="Basic and acidic residues" evidence="1">
    <location>
        <begin position="504"/>
        <end position="513"/>
    </location>
</feature>
<comment type="caution">
    <text evidence="2">The sequence shown here is derived from an EMBL/GenBank/DDBJ whole genome shotgun (WGS) entry which is preliminary data.</text>
</comment>
<dbReference type="STRING" id="94643.A0A2A9MLZ9"/>
<feature type="compositionally biased region" description="Basic and acidic residues" evidence="1">
    <location>
        <begin position="476"/>
        <end position="497"/>
    </location>
</feature>
<dbReference type="VEuPathDB" id="ToxoDB:BESB_049390"/>
<sequence>MAFSPSASCSLRSSSGSLALRAPRGGGRAVLSLLPASACGGVPSAGVSAFRGGTSSSLTFRPLSQSTVDSLLLSPSFLRKTCKCRLSSLRPSPRCSLLPTHTLKGPPLKLLARRVCECLWGSPWSSSFGLLCLLLLLQSVLHTSPSLRRPGHFLASSVASTTQFAPSASPPLSTLSPRPFFSAVSFLLPPLCLGVSRLSSPLFFASSAGPALSLLATLAPAAAAGVSLSPVSGSPSTLRRPRSDLSSLASPSAAPSCPEAVPFSSSRPPHAAAVASSLPRLSAGLSSRVGESSGASWRRWRAPVASAGARHLLGGLRCLTFAAPLAFQQPPQPGRRLWDSAGHTWESLSASREGPIRSQGQGAEAWQRALIPRHLPPLLFLQTTWPQLASLATSRVVSAPSVFLSSSSPCEDLRRAPASLFSSCRQRASPRVSPPPSAGEIAGACGEDPRGRSAAPLFASFFSAFFSSVKEKAAQRAAEGDEAREAAKPGAAEREAGRANSAAESERGARAIDAEDSWSFTQAQRKGERPEGSPGASANGEASREPPAQTAAERKGEESEESPQHPAGDERKTRRRPWNYGRPWSDEIRKKIAERTRDAMQRLKAEKDAQKKPGEESQAPSSASSGVRASLSPTARQKLSERLRARWRDPEARLKLLQLGRQRRQSAATRAAIAQSVRRRWREDSAYAERVRQAQAKVNASGEKRKKISDTLKRLWKDEAFRQRMKTTRRPYTEERRRALSAKITAMWADHGEYRSRTIDAIRSRFDRLREEEGLASSRKARGSRSPTQGAFSRLASRHASSGSRAPDLLSLLGVKQPPHSQRQEFWQRMYQKLLSEETEGERDAAVDEENGARRGSEMREAHLLEMSC</sequence>
<protein>
    <submittedName>
        <fullName evidence="2">Uncharacterized protein</fullName>
    </submittedName>
</protein>
<evidence type="ECO:0000313" key="3">
    <source>
        <dbReference type="Proteomes" id="UP000224006"/>
    </source>
</evidence>
<dbReference type="EMBL" id="NWUJ01000003">
    <property type="protein sequence ID" value="PFH36747.1"/>
    <property type="molecule type" value="Genomic_DNA"/>
</dbReference>
<organism evidence="2 3">
    <name type="scientific">Besnoitia besnoiti</name>
    <name type="common">Apicomplexan protozoan</name>
    <dbReference type="NCBI Taxonomy" id="94643"/>
    <lineage>
        <taxon>Eukaryota</taxon>
        <taxon>Sar</taxon>
        <taxon>Alveolata</taxon>
        <taxon>Apicomplexa</taxon>
        <taxon>Conoidasida</taxon>
        <taxon>Coccidia</taxon>
        <taxon>Eucoccidiorida</taxon>
        <taxon>Eimeriorina</taxon>
        <taxon>Sarcocystidae</taxon>
        <taxon>Besnoitia</taxon>
    </lineage>
</organism>
<proteinExistence type="predicted"/>
<dbReference type="GeneID" id="40309869"/>
<evidence type="ECO:0000256" key="1">
    <source>
        <dbReference type="SAM" id="MobiDB-lite"/>
    </source>
</evidence>
<feature type="region of interest" description="Disordered" evidence="1">
    <location>
        <begin position="837"/>
        <end position="869"/>
    </location>
</feature>
<dbReference type="AlphaFoldDB" id="A0A2A9MLZ9"/>
<gene>
    <name evidence="2" type="ORF">BESB_049390</name>
</gene>
<reference evidence="2 3" key="1">
    <citation type="submission" date="2017-09" db="EMBL/GenBank/DDBJ databases">
        <title>Genome sequencing of Besnoitia besnoiti strain Bb-Ger1.</title>
        <authorList>
            <person name="Schares G."/>
            <person name="Venepally P."/>
            <person name="Lorenzi H.A."/>
        </authorList>
    </citation>
    <scope>NUCLEOTIDE SEQUENCE [LARGE SCALE GENOMIC DNA]</scope>
    <source>
        <strain evidence="2 3">Bb-Ger1</strain>
    </source>
</reference>
<keyword evidence="3" id="KW-1185">Reference proteome</keyword>
<dbReference type="Proteomes" id="UP000224006">
    <property type="component" value="Chromosome III"/>
</dbReference>
<dbReference type="KEGG" id="bbes:BESB_049390"/>
<feature type="compositionally biased region" description="Basic and acidic residues" evidence="1">
    <location>
        <begin position="842"/>
        <end position="869"/>
    </location>
</feature>
<accession>A0A2A9MLZ9</accession>
<feature type="region of interest" description="Disordered" evidence="1">
    <location>
        <begin position="424"/>
        <end position="447"/>
    </location>
</feature>
<evidence type="ECO:0000313" key="2">
    <source>
        <dbReference type="EMBL" id="PFH36747.1"/>
    </source>
</evidence>
<feature type="compositionally biased region" description="Basic and acidic residues" evidence="1">
    <location>
        <begin position="584"/>
        <end position="615"/>
    </location>
</feature>
<feature type="compositionally biased region" description="Low complexity" evidence="1">
    <location>
        <begin position="619"/>
        <end position="632"/>
    </location>
</feature>
<feature type="region of interest" description="Disordered" evidence="1">
    <location>
        <begin position="476"/>
        <end position="642"/>
    </location>
</feature>